<dbReference type="InterPro" id="IPR036396">
    <property type="entry name" value="Cyt_P450_sf"/>
</dbReference>
<dbReference type="CDD" id="cd11040">
    <property type="entry name" value="CYP7_CYP8-like"/>
    <property type="match status" value="1"/>
</dbReference>
<evidence type="ECO:0000256" key="8">
    <source>
        <dbReference type="SAM" id="Phobius"/>
    </source>
</evidence>
<evidence type="ECO:0000313" key="10">
    <source>
        <dbReference type="Proteomes" id="UP000054481"/>
    </source>
</evidence>
<keyword evidence="3 7" id="KW-0349">Heme</keyword>
<dbReference type="GO" id="GO:0005506">
    <property type="term" value="F:iron ion binding"/>
    <property type="evidence" value="ECO:0007669"/>
    <property type="project" value="InterPro"/>
</dbReference>
<keyword evidence="8" id="KW-0812">Transmembrane</keyword>
<keyword evidence="10" id="KW-1185">Reference proteome</keyword>
<dbReference type="InterPro" id="IPR001128">
    <property type="entry name" value="Cyt_P450"/>
</dbReference>
<sequence length="601" mass="68211">MDNQGLANQSQFQASSRLDFSSGFQLHVSDWLTQLAPFQHAVPAWIVRVFVGILLLLSTTYCSSTIYFQLTRRENRVKGSRKVPLVPFWIPGLFHAAGLLNPADFLTRLAKQFGFEEPLLVKAGFFNFFVFAHPEHVKAVFRNSKRITNKSTTLFALHSLLDLPKGAVEFYRADDSGMSQTPRKESKTLPEHRINFLIANNLKQNLTSRLLEGLGQRYADNVQASLDTLAIGDEWTSLPDLFAFIQKVTTVSAIEALCGTHLLPLCPGFIDDLLFFQTNVPNFLRRRPSWLMSSAHRARRRLLDGVKRWHAYALEHCDCETVTLDDPEWEPYFGSRFLRIRQQYTLKLDKMTADARASEDLGLIFTSTSNLIASIFWMVLESIRDPKLHSQMLDEISSCGRAQGHSFDMAKLKEKPLIQSTYAEVLRLYVATATSRIAEYEDINVAGYAIPKDSYLVMYSRTMALHQQAWEQAGRVLRKPLDEFDAERFLVDPGWTRPRDNYKVGPLAPSTGTSSSERRFTMDGLLGVWIPYGGGDHICPGRHLAKHQMMLTTALLLSRFEFDLDDNSTRRVKPDMKFAPFGALPPTCATPFRIRAKEAGR</sequence>
<evidence type="ECO:0000256" key="5">
    <source>
        <dbReference type="ARBA" id="ARBA00023004"/>
    </source>
</evidence>
<gene>
    <name evidence="9" type="ORF">HIM_09705</name>
</gene>
<dbReference type="GO" id="GO:0008395">
    <property type="term" value="F:steroid hydroxylase activity"/>
    <property type="evidence" value="ECO:0007669"/>
    <property type="project" value="TreeGrafter"/>
</dbReference>
<organism evidence="9 10">
    <name type="scientific">Hirsutella minnesotensis 3608</name>
    <dbReference type="NCBI Taxonomy" id="1043627"/>
    <lineage>
        <taxon>Eukaryota</taxon>
        <taxon>Fungi</taxon>
        <taxon>Dikarya</taxon>
        <taxon>Ascomycota</taxon>
        <taxon>Pezizomycotina</taxon>
        <taxon>Sordariomycetes</taxon>
        <taxon>Hypocreomycetidae</taxon>
        <taxon>Hypocreales</taxon>
        <taxon>Ophiocordycipitaceae</taxon>
        <taxon>Hirsutella</taxon>
    </lineage>
</organism>
<keyword evidence="6" id="KW-0503">Monooxygenase</keyword>
<evidence type="ECO:0000256" key="7">
    <source>
        <dbReference type="PIRSR" id="PIRSR602403-1"/>
    </source>
</evidence>
<feature type="binding site" description="axial binding residue" evidence="7">
    <location>
        <position position="539"/>
    </location>
    <ligand>
        <name>heme</name>
        <dbReference type="ChEBI" id="CHEBI:30413"/>
    </ligand>
    <ligandPart>
        <name>Fe</name>
        <dbReference type="ChEBI" id="CHEBI:18248"/>
    </ligandPart>
</feature>
<dbReference type="SUPFAM" id="SSF48264">
    <property type="entry name" value="Cytochrome P450"/>
    <property type="match status" value="1"/>
</dbReference>
<keyword evidence="6" id="KW-0560">Oxidoreductase</keyword>
<feature type="transmembrane region" description="Helical" evidence="8">
    <location>
        <begin position="45"/>
        <end position="68"/>
    </location>
</feature>
<dbReference type="AlphaFoldDB" id="A0A0F7ZXL1"/>
<comment type="similarity">
    <text evidence="2">Belongs to the cytochrome P450 family.</text>
</comment>
<evidence type="ECO:0000256" key="3">
    <source>
        <dbReference type="ARBA" id="ARBA00022617"/>
    </source>
</evidence>
<protein>
    <recommendedName>
        <fullName evidence="11">Cytochrome P450</fullName>
    </recommendedName>
</protein>
<dbReference type="Pfam" id="PF00067">
    <property type="entry name" value="p450"/>
    <property type="match status" value="1"/>
</dbReference>
<evidence type="ECO:0000313" key="9">
    <source>
        <dbReference type="EMBL" id="KJZ70912.1"/>
    </source>
</evidence>
<keyword evidence="8" id="KW-1133">Transmembrane helix</keyword>
<dbReference type="InterPro" id="IPR050529">
    <property type="entry name" value="CYP450_sterol_14alpha_dmase"/>
</dbReference>
<evidence type="ECO:0000256" key="6">
    <source>
        <dbReference type="ARBA" id="ARBA00023033"/>
    </source>
</evidence>
<dbReference type="PANTHER" id="PTHR24304:SF2">
    <property type="entry name" value="24-HYDROXYCHOLESTEROL 7-ALPHA-HYDROXYLASE"/>
    <property type="match status" value="1"/>
</dbReference>
<evidence type="ECO:0000256" key="4">
    <source>
        <dbReference type="ARBA" id="ARBA00022723"/>
    </source>
</evidence>
<dbReference type="Proteomes" id="UP000054481">
    <property type="component" value="Unassembled WGS sequence"/>
</dbReference>
<reference evidence="9 10" key="1">
    <citation type="journal article" date="2014" name="Genome Biol. Evol.">
        <title>Comparative genomics and transcriptomics analyses reveal divergent lifestyle features of nematode endoparasitic fungus Hirsutella minnesotensis.</title>
        <authorList>
            <person name="Lai Y."/>
            <person name="Liu K."/>
            <person name="Zhang X."/>
            <person name="Zhang X."/>
            <person name="Li K."/>
            <person name="Wang N."/>
            <person name="Shu C."/>
            <person name="Wu Y."/>
            <person name="Wang C."/>
            <person name="Bushley K.E."/>
            <person name="Xiang M."/>
            <person name="Liu X."/>
        </authorList>
    </citation>
    <scope>NUCLEOTIDE SEQUENCE [LARGE SCALE GENOMIC DNA]</scope>
    <source>
        <strain evidence="9 10">3608</strain>
    </source>
</reference>
<dbReference type="OrthoDB" id="4926948at2759"/>
<dbReference type="InterPro" id="IPR002403">
    <property type="entry name" value="Cyt_P450_E_grp-IV"/>
</dbReference>
<dbReference type="PANTHER" id="PTHR24304">
    <property type="entry name" value="CYTOCHROME P450 FAMILY 7"/>
    <property type="match status" value="1"/>
</dbReference>
<dbReference type="Gene3D" id="1.10.630.10">
    <property type="entry name" value="Cytochrome P450"/>
    <property type="match status" value="1"/>
</dbReference>
<proteinExistence type="inferred from homology"/>
<evidence type="ECO:0008006" key="11">
    <source>
        <dbReference type="Google" id="ProtNLM"/>
    </source>
</evidence>
<comment type="cofactor">
    <cofactor evidence="1 7">
        <name>heme</name>
        <dbReference type="ChEBI" id="CHEBI:30413"/>
    </cofactor>
</comment>
<dbReference type="GO" id="GO:0016705">
    <property type="term" value="F:oxidoreductase activity, acting on paired donors, with incorporation or reduction of molecular oxygen"/>
    <property type="evidence" value="ECO:0007669"/>
    <property type="project" value="InterPro"/>
</dbReference>
<evidence type="ECO:0000256" key="2">
    <source>
        <dbReference type="ARBA" id="ARBA00010617"/>
    </source>
</evidence>
<keyword evidence="5 7" id="KW-0408">Iron</keyword>
<dbReference type="EMBL" id="KQ030600">
    <property type="protein sequence ID" value="KJZ70912.1"/>
    <property type="molecule type" value="Genomic_DNA"/>
</dbReference>
<accession>A0A0F7ZXL1</accession>
<name>A0A0F7ZXL1_9HYPO</name>
<dbReference type="GO" id="GO:0020037">
    <property type="term" value="F:heme binding"/>
    <property type="evidence" value="ECO:0007669"/>
    <property type="project" value="InterPro"/>
</dbReference>
<keyword evidence="8" id="KW-0472">Membrane</keyword>
<dbReference type="PRINTS" id="PR00465">
    <property type="entry name" value="EP450IV"/>
</dbReference>
<keyword evidence="4 7" id="KW-0479">Metal-binding</keyword>
<evidence type="ECO:0000256" key="1">
    <source>
        <dbReference type="ARBA" id="ARBA00001971"/>
    </source>
</evidence>